<keyword evidence="2" id="KW-1185">Reference proteome</keyword>
<feature type="domain" description="Expansin-like EG45" evidence="1">
    <location>
        <begin position="41"/>
        <end position="144"/>
    </location>
</feature>
<dbReference type="PROSITE" id="PS50842">
    <property type="entry name" value="EXPANSIN_EG45"/>
    <property type="match status" value="1"/>
</dbReference>
<evidence type="ECO:0000313" key="2">
    <source>
        <dbReference type="Proteomes" id="UP000813463"/>
    </source>
</evidence>
<dbReference type="InterPro" id="IPR009009">
    <property type="entry name" value="RlpA-like_DPBB"/>
</dbReference>
<dbReference type="InterPro" id="IPR007112">
    <property type="entry name" value="Expansin/allergen_DPBB_dom"/>
</dbReference>
<dbReference type="Gene3D" id="2.40.40.10">
    <property type="entry name" value="RlpA-like domain"/>
    <property type="match status" value="1"/>
</dbReference>
<name>A0A9R0JKW1_SPIOL</name>
<proteinExistence type="predicted"/>
<dbReference type="SUPFAM" id="SSF50685">
    <property type="entry name" value="Barwin-like endoglucanases"/>
    <property type="match status" value="1"/>
</dbReference>
<dbReference type="Proteomes" id="UP000813463">
    <property type="component" value="Chromosome 2"/>
</dbReference>
<reference evidence="2" key="1">
    <citation type="journal article" date="2021" name="Nat. Commun.">
        <title>Genomic analyses provide insights into spinach domestication and the genetic basis of agronomic traits.</title>
        <authorList>
            <person name="Cai X."/>
            <person name="Sun X."/>
            <person name="Xu C."/>
            <person name="Sun H."/>
            <person name="Wang X."/>
            <person name="Ge C."/>
            <person name="Zhang Z."/>
            <person name="Wang Q."/>
            <person name="Fei Z."/>
            <person name="Jiao C."/>
            <person name="Wang Q."/>
        </authorList>
    </citation>
    <scope>NUCLEOTIDE SEQUENCE [LARGE SCALE GENOMIC DNA]</scope>
    <source>
        <strain evidence="2">cv. Varoflay</strain>
    </source>
</reference>
<dbReference type="SMART" id="SM00837">
    <property type="entry name" value="DPBB_1"/>
    <property type="match status" value="1"/>
</dbReference>
<organism evidence="2 3">
    <name type="scientific">Spinacia oleracea</name>
    <name type="common">Spinach</name>
    <dbReference type="NCBI Taxonomy" id="3562"/>
    <lineage>
        <taxon>Eukaryota</taxon>
        <taxon>Viridiplantae</taxon>
        <taxon>Streptophyta</taxon>
        <taxon>Embryophyta</taxon>
        <taxon>Tracheophyta</taxon>
        <taxon>Spermatophyta</taxon>
        <taxon>Magnoliopsida</taxon>
        <taxon>eudicotyledons</taxon>
        <taxon>Gunneridae</taxon>
        <taxon>Pentapetalae</taxon>
        <taxon>Caryophyllales</taxon>
        <taxon>Chenopodiaceae</taxon>
        <taxon>Chenopodioideae</taxon>
        <taxon>Anserineae</taxon>
        <taxon>Spinacia</taxon>
    </lineage>
</organism>
<dbReference type="InterPro" id="IPR036908">
    <property type="entry name" value="RlpA-like_sf"/>
</dbReference>
<reference evidence="3" key="2">
    <citation type="submission" date="2025-08" db="UniProtKB">
        <authorList>
            <consortium name="RefSeq"/>
        </authorList>
    </citation>
    <scope>IDENTIFICATION</scope>
    <source>
        <tissue evidence="3">Leaf</tissue>
    </source>
</reference>
<dbReference type="PANTHER" id="PTHR47295">
    <property type="entry name" value="EG45-LIKE DOMAIN CONTAINING PROTEIN 1-RELATED"/>
    <property type="match status" value="1"/>
</dbReference>
<dbReference type="GO" id="GO:0009627">
    <property type="term" value="P:systemic acquired resistance"/>
    <property type="evidence" value="ECO:0007669"/>
    <property type="project" value="InterPro"/>
</dbReference>
<gene>
    <name evidence="3" type="primary">LOC110778241</name>
</gene>
<dbReference type="RefSeq" id="XP_021838510.2">
    <property type="nucleotide sequence ID" value="XM_021982818.2"/>
</dbReference>
<accession>A0A9R0JKW1</accession>
<dbReference type="KEGG" id="soe:110778241"/>
<dbReference type="PANTHER" id="PTHR47295:SF10">
    <property type="entry name" value="EG45-LIKE DOMAIN CONTAINING PROTEIN"/>
    <property type="match status" value="1"/>
</dbReference>
<evidence type="ECO:0000259" key="1">
    <source>
        <dbReference type="PROSITE" id="PS50842"/>
    </source>
</evidence>
<dbReference type="GO" id="GO:0048046">
    <property type="term" value="C:apoplast"/>
    <property type="evidence" value="ECO:0007669"/>
    <property type="project" value="InterPro"/>
</dbReference>
<dbReference type="GeneID" id="110778241"/>
<evidence type="ECO:0000313" key="3">
    <source>
        <dbReference type="RefSeq" id="XP_021838510.2"/>
    </source>
</evidence>
<protein>
    <submittedName>
        <fullName evidence="3">EG45-like domain containing protein</fullName>
    </submittedName>
</protein>
<dbReference type="CDD" id="cd22269">
    <property type="entry name" value="DPBB_EG45-like"/>
    <property type="match status" value="1"/>
</dbReference>
<sequence length="144" mass="15267">MLCLLIFFIAYSKMASLKLSMIILAIAIFASFVSVVIAVPGQATYYTTYVPSSCYGFEDHGTMIAAASGDVFQNRAACGRRYRVTCTSGTNQGVPQPCRGGSVIVEVVDLCPGCSANGLDLSFEAFSVIADPNAGRINIDFTPV</sequence>
<dbReference type="InterPro" id="IPR044206">
    <property type="entry name" value="EGC1/2"/>
</dbReference>
<dbReference type="Pfam" id="PF03330">
    <property type="entry name" value="DPBB_1"/>
    <property type="match status" value="1"/>
</dbReference>
<dbReference type="AlphaFoldDB" id="A0A9R0JKW1"/>